<reference evidence="2 3" key="1">
    <citation type="submission" date="2022-09" db="EMBL/GenBank/DDBJ databases">
        <authorList>
            <person name="Palmer J.M."/>
        </authorList>
    </citation>
    <scope>NUCLEOTIDE SEQUENCE [LARGE SCALE GENOMIC DNA]</scope>
    <source>
        <strain evidence="2 3">DSM 7382</strain>
    </source>
</reference>
<dbReference type="SUPFAM" id="SSF56112">
    <property type="entry name" value="Protein kinase-like (PK-like)"/>
    <property type="match status" value="1"/>
</dbReference>
<dbReference type="PROSITE" id="PS00109">
    <property type="entry name" value="PROTEIN_KINASE_TYR"/>
    <property type="match status" value="1"/>
</dbReference>
<keyword evidence="3" id="KW-1185">Reference proteome</keyword>
<dbReference type="PANTHER" id="PTHR38248">
    <property type="entry name" value="FUNK1 6"/>
    <property type="match status" value="1"/>
</dbReference>
<dbReference type="PANTHER" id="PTHR38248:SF2">
    <property type="entry name" value="FUNK1 11"/>
    <property type="match status" value="1"/>
</dbReference>
<feature type="domain" description="Fungal-type protein kinase" evidence="1">
    <location>
        <begin position="115"/>
        <end position="500"/>
    </location>
</feature>
<evidence type="ECO:0000313" key="2">
    <source>
        <dbReference type="EMBL" id="KAK7686023.1"/>
    </source>
</evidence>
<dbReference type="EMBL" id="JASBNA010000018">
    <property type="protein sequence ID" value="KAK7686023.1"/>
    <property type="molecule type" value="Genomic_DNA"/>
</dbReference>
<evidence type="ECO:0000259" key="1">
    <source>
        <dbReference type="Pfam" id="PF17667"/>
    </source>
</evidence>
<accession>A0AAW0FY76</accession>
<proteinExistence type="predicted"/>
<dbReference type="InterPro" id="IPR011009">
    <property type="entry name" value="Kinase-like_dom_sf"/>
</dbReference>
<protein>
    <recommendedName>
        <fullName evidence="1">Fungal-type protein kinase domain-containing protein</fullName>
    </recommendedName>
</protein>
<organism evidence="2 3">
    <name type="scientific">Cerrena zonata</name>
    <dbReference type="NCBI Taxonomy" id="2478898"/>
    <lineage>
        <taxon>Eukaryota</taxon>
        <taxon>Fungi</taxon>
        <taxon>Dikarya</taxon>
        <taxon>Basidiomycota</taxon>
        <taxon>Agaricomycotina</taxon>
        <taxon>Agaricomycetes</taxon>
        <taxon>Polyporales</taxon>
        <taxon>Cerrenaceae</taxon>
        <taxon>Cerrena</taxon>
    </lineage>
</organism>
<evidence type="ECO:0000313" key="3">
    <source>
        <dbReference type="Proteomes" id="UP001385951"/>
    </source>
</evidence>
<dbReference type="GO" id="GO:0004672">
    <property type="term" value="F:protein kinase activity"/>
    <property type="evidence" value="ECO:0007669"/>
    <property type="project" value="InterPro"/>
</dbReference>
<dbReference type="Gene3D" id="1.10.510.10">
    <property type="entry name" value="Transferase(Phosphotransferase) domain 1"/>
    <property type="match status" value="1"/>
</dbReference>
<comment type="caution">
    <text evidence="2">The sequence shown here is derived from an EMBL/GenBank/DDBJ whole genome shotgun (WGS) entry which is preliminary data.</text>
</comment>
<name>A0AAW0FY76_9APHY</name>
<dbReference type="InterPro" id="IPR008266">
    <property type="entry name" value="Tyr_kinase_AS"/>
</dbReference>
<dbReference type="AlphaFoldDB" id="A0AAW0FY76"/>
<dbReference type="Proteomes" id="UP001385951">
    <property type="component" value="Unassembled WGS sequence"/>
</dbReference>
<dbReference type="Pfam" id="PF17667">
    <property type="entry name" value="Pkinase_fungal"/>
    <property type="match status" value="1"/>
</dbReference>
<dbReference type="InterPro" id="IPR040976">
    <property type="entry name" value="Pkinase_fungal"/>
</dbReference>
<gene>
    <name evidence="2" type="ORF">QCA50_010834</name>
</gene>
<sequence length="576" mass="66157">MSPSVVGFYSAQNFLDRFLPLPNDIPPSSVPSVDFSNVPITRHKADSYGPLVDAINNSGIFPGFRMQTRSHHKWPSHQPELGGYRKFEDGKTRVPVLEIPWEVNTAQKDQYCNEISTTSGLDDSEETTDTTAARNCEQIWSYFAHQMSAYPRLFVFGIFIYGDRARILRVDRAGATATTSFYYKEEDFLAQFLYRYSQVTDIQRGWDPTAALTSSSEAEQLTHALREYKARLASRDVSYLNPTLNQDFPTYRMTVDAKTLDNEDIQFDLIVCYPFSASKSLFGRCTRGYAAYYVQEERLVFLKDCWRVDDKTTLSEIDIYRILFAQKSKDLNLPDIVAMGDVIVDDKVQTTVTQELTREHKPGMLPCHELIRLVHMRIVEELAIPLDSALNSREAVEAIHDAAVCILDVYELHVFHRDISVRNIMIRDSTNPASLRYQHARSTGILNDWDHAIKFSPRPITHEYRTGTWAFMSIKHLRYPQSPHEVHDDLESILWVLVFIALHRFKQNDSANFNLDFFSELRYQIISDRRSLPIGGDMKVGVLQKRLLSKIGFMSHPVITLLKSLMVEPSYTCTGR</sequence>